<feature type="chain" id="PRO_5007584873" description="Transmembrane protein 81" evidence="12">
    <location>
        <begin position="25"/>
        <end position="264"/>
    </location>
</feature>
<dbReference type="CTD" id="388730"/>
<dbReference type="OrthoDB" id="9390762at2759"/>
<keyword evidence="2" id="KW-1003">Cell membrane</keyword>
<accession>A0A151MAT9</accession>
<proteinExistence type="predicted"/>
<reference evidence="14 15" key="1">
    <citation type="journal article" date="2012" name="Genome Biol.">
        <title>Sequencing three crocodilian genomes to illuminate the evolution of archosaurs and amniotes.</title>
        <authorList>
            <person name="St John J.A."/>
            <person name="Braun E.L."/>
            <person name="Isberg S.R."/>
            <person name="Miles L.G."/>
            <person name="Chong A.Y."/>
            <person name="Gongora J."/>
            <person name="Dalzell P."/>
            <person name="Moran C."/>
            <person name="Bed'hom B."/>
            <person name="Abzhanov A."/>
            <person name="Burgess S.C."/>
            <person name="Cooksey A.M."/>
            <person name="Castoe T.A."/>
            <person name="Crawford N.G."/>
            <person name="Densmore L.D."/>
            <person name="Drew J.C."/>
            <person name="Edwards S.V."/>
            <person name="Faircloth B.C."/>
            <person name="Fujita M.K."/>
            <person name="Greenwold M.J."/>
            <person name="Hoffmann F.G."/>
            <person name="Howard J.M."/>
            <person name="Iguchi T."/>
            <person name="Janes D.E."/>
            <person name="Khan S.Y."/>
            <person name="Kohno S."/>
            <person name="de Koning A.J."/>
            <person name="Lance S.L."/>
            <person name="McCarthy F.M."/>
            <person name="McCormack J.E."/>
            <person name="Merchant M.E."/>
            <person name="Peterson D.G."/>
            <person name="Pollock D.D."/>
            <person name="Pourmand N."/>
            <person name="Raney B.J."/>
            <person name="Roessler K.A."/>
            <person name="Sanford J.R."/>
            <person name="Sawyer R.H."/>
            <person name="Schmidt C.J."/>
            <person name="Triplett E.W."/>
            <person name="Tuberville T.D."/>
            <person name="Venegas-Anaya M."/>
            <person name="Howard J.T."/>
            <person name="Jarvis E.D."/>
            <person name="Guillette L.J.Jr."/>
            <person name="Glenn T.C."/>
            <person name="Green R.E."/>
            <person name="Ray D.A."/>
        </authorList>
    </citation>
    <scope>NUCLEOTIDE SEQUENCE [LARGE SCALE GENOMIC DNA]</scope>
    <source>
        <strain evidence="14">KSC_2009_1</strain>
    </source>
</reference>
<dbReference type="SUPFAM" id="SSF48726">
    <property type="entry name" value="Immunoglobulin"/>
    <property type="match status" value="1"/>
</dbReference>
<comment type="subcellular location">
    <subcellularLocation>
        <location evidence="1">Cell membrane</location>
        <topology evidence="1">Single-pass type I membrane protein</topology>
    </subcellularLocation>
</comment>
<evidence type="ECO:0000256" key="8">
    <source>
        <dbReference type="ARBA" id="ARBA00023319"/>
    </source>
</evidence>
<dbReference type="PANTHER" id="PTHR35670">
    <property type="entry name" value="TRANSMEMBRANE PROTEIN 81"/>
    <property type="match status" value="1"/>
</dbReference>
<dbReference type="GeneID" id="102571447"/>
<evidence type="ECO:0000256" key="10">
    <source>
        <dbReference type="ARBA" id="ARBA00050022"/>
    </source>
</evidence>
<sequence length="264" mass="29342">MKTSKSSFILGTFTFAFCLPSAVSLETVTIPEKLKSATVKVSVSTTSCSVTCGLGFKVEEMCEIGSDGERRHCTFRRSDCLTSWICGLLHFTVRVGKPFELSCLTSEMIGIGSQAFIYTWRLARGIITTNDILFKPIKTPSYVIKLSPAKESDAGTYRCDVQLMKTFKLVKRIYFGLRVIPTDLIELNFYKSLTLEQKLAEYKKEGNGGNGTSFLSQWQQDSWQRRALFVFLVGIGSGVTAGILVGAVLFFLLKARRKNEAIEG</sequence>
<keyword evidence="3 11" id="KW-0812">Transmembrane</keyword>
<evidence type="ECO:0000256" key="7">
    <source>
        <dbReference type="ARBA" id="ARBA00023157"/>
    </source>
</evidence>
<organism evidence="14 15">
    <name type="scientific">Alligator mississippiensis</name>
    <name type="common">American alligator</name>
    <dbReference type="NCBI Taxonomy" id="8496"/>
    <lineage>
        <taxon>Eukaryota</taxon>
        <taxon>Metazoa</taxon>
        <taxon>Chordata</taxon>
        <taxon>Craniata</taxon>
        <taxon>Vertebrata</taxon>
        <taxon>Euteleostomi</taxon>
        <taxon>Archelosauria</taxon>
        <taxon>Archosauria</taxon>
        <taxon>Crocodylia</taxon>
        <taxon>Alligatoridae</taxon>
        <taxon>Alligatorinae</taxon>
        <taxon>Alligator</taxon>
    </lineage>
</organism>
<keyword evidence="6 11" id="KW-0472">Membrane</keyword>
<protein>
    <recommendedName>
        <fullName evidence="10">Transmembrane protein 81</fullName>
    </recommendedName>
</protein>
<evidence type="ECO:0000313" key="15">
    <source>
        <dbReference type="Proteomes" id="UP000050525"/>
    </source>
</evidence>
<dbReference type="RefSeq" id="XP_006273944.1">
    <property type="nucleotide sequence ID" value="XM_006273882.2"/>
</dbReference>
<keyword evidence="15" id="KW-1185">Reference proteome</keyword>
<evidence type="ECO:0000256" key="1">
    <source>
        <dbReference type="ARBA" id="ARBA00004251"/>
    </source>
</evidence>
<dbReference type="PROSITE" id="PS50835">
    <property type="entry name" value="IG_LIKE"/>
    <property type="match status" value="1"/>
</dbReference>
<evidence type="ECO:0000256" key="9">
    <source>
        <dbReference type="ARBA" id="ARBA00049937"/>
    </source>
</evidence>
<keyword evidence="4 12" id="KW-0732">Signal</keyword>
<dbReference type="Proteomes" id="UP000050525">
    <property type="component" value="Unassembled WGS sequence"/>
</dbReference>
<dbReference type="GO" id="GO:0005886">
    <property type="term" value="C:plasma membrane"/>
    <property type="evidence" value="ECO:0007669"/>
    <property type="project" value="UniProtKB-SubCell"/>
</dbReference>
<feature type="domain" description="Ig-like" evidence="13">
    <location>
        <begin position="96"/>
        <end position="162"/>
    </location>
</feature>
<keyword evidence="8" id="KW-0393">Immunoglobulin domain</keyword>
<keyword evidence="7" id="KW-1015">Disulfide bond</keyword>
<dbReference type="AlphaFoldDB" id="A0A151MAT9"/>
<dbReference type="CDD" id="cd00096">
    <property type="entry name" value="Ig"/>
    <property type="match status" value="1"/>
</dbReference>
<dbReference type="KEGG" id="amj:102571447"/>
<evidence type="ECO:0000256" key="5">
    <source>
        <dbReference type="ARBA" id="ARBA00022989"/>
    </source>
</evidence>
<dbReference type="eggNOG" id="ENOG502RYDZ">
    <property type="taxonomic scope" value="Eukaryota"/>
</dbReference>
<comment type="caution">
    <text evidence="14">The sequence shown here is derived from an EMBL/GenBank/DDBJ whole genome shotgun (WGS) entry which is preliminary data.</text>
</comment>
<feature type="signal peptide" evidence="12">
    <location>
        <begin position="1"/>
        <end position="24"/>
    </location>
</feature>
<evidence type="ECO:0000313" key="14">
    <source>
        <dbReference type="EMBL" id="KYO21643.1"/>
    </source>
</evidence>
<evidence type="ECO:0000256" key="4">
    <source>
        <dbReference type="ARBA" id="ARBA00022729"/>
    </source>
</evidence>
<dbReference type="EMBL" id="AKHW03006286">
    <property type="protein sequence ID" value="KYO21643.1"/>
    <property type="molecule type" value="Genomic_DNA"/>
</dbReference>
<dbReference type="PANTHER" id="PTHR35670:SF1">
    <property type="entry name" value="TRANSMEMBRANE PROTEIN 81"/>
    <property type="match status" value="1"/>
</dbReference>
<name>A0A151MAT9_ALLMI</name>
<gene>
    <name evidence="14" type="primary">TMEM81</name>
    <name evidence="14" type="ORF">Y1Q_0003385</name>
</gene>
<evidence type="ECO:0000256" key="3">
    <source>
        <dbReference type="ARBA" id="ARBA00022692"/>
    </source>
</evidence>
<evidence type="ECO:0000256" key="12">
    <source>
        <dbReference type="SAM" id="SignalP"/>
    </source>
</evidence>
<feature type="transmembrane region" description="Helical" evidence="11">
    <location>
        <begin position="227"/>
        <end position="253"/>
    </location>
</feature>
<comment type="function">
    <text evidence="9">Essential fertilization factor required for male fertility. Part of a conserved trimeric sperm complex with the essential fertilization factors IZUMO1 and SPACA6 which bridges sperm and oocyte membranes during fertilization by binding to IZUMO1R/JUNO on the oocyte.</text>
</comment>
<evidence type="ECO:0000256" key="11">
    <source>
        <dbReference type="SAM" id="Phobius"/>
    </source>
</evidence>
<evidence type="ECO:0000259" key="13">
    <source>
        <dbReference type="PROSITE" id="PS50835"/>
    </source>
</evidence>
<evidence type="ECO:0000256" key="2">
    <source>
        <dbReference type="ARBA" id="ARBA00022475"/>
    </source>
</evidence>
<evidence type="ECO:0000256" key="6">
    <source>
        <dbReference type="ARBA" id="ARBA00023136"/>
    </source>
</evidence>
<dbReference type="InterPro" id="IPR007110">
    <property type="entry name" value="Ig-like_dom"/>
</dbReference>
<dbReference type="InterPro" id="IPR039293">
    <property type="entry name" value="TMEM81"/>
</dbReference>
<keyword evidence="5 11" id="KW-1133">Transmembrane helix</keyword>
<dbReference type="InterPro" id="IPR036179">
    <property type="entry name" value="Ig-like_dom_sf"/>
</dbReference>